<proteinExistence type="predicted"/>
<accession>A0A137RMH5</accession>
<keyword evidence="2" id="KW-1185">Reference proteome</keyword>
<evidence type="ECO:0000313" key="2">
    <source>
        <dbReference type="Proteomes" id="UP000070138"/>
    </source>
</evidence>
<evidence type="ECO:0000313" key="1">
    <source>
        <dbReference type="EMBL" id="KXO01390.1"/>
    </source>
</evidence>
<reference evidence="1 2" key="2">
    <citation type="journal article" date="2016" name="Int. J. Syst. Evol. Microbiol.">
        <title>Vitellibacter aquimaris sp. nov., a marine bacterium isolated from seawater.</title>
        <authorList>
            <person name="Thevarajoo S."/>
            <person name="Selvaratnam C."/>
            <person name="Goh K.M."/>
            <person name="Hong K.W."/>
            <person name="Chan X.Y."/>
            <person name="Chan K.G."/>
            <person name="Chong C.S."/>
        </authorList>
    </citation>
    <scope>NUCLEOTIDE SEQUENCE [LARGE SCALE GENOMIC DNA]</scope>
    <source>
        <strain evidence="1 2">D-24</strain>
    </source>
</reference>
<dbReference type="EMBL" id="JRWG01000001">
    <property type="protein sequence ID" value="KXO01390.1"/>
    <property type="molecule type" value="Genomic_DNA"/>
</dbReference>
<sequence length="178" mass="20911">MKKLIILISILITNFAYGQRGDSHNFNFKVKFDKSIPVENLQIFYIEYNANRITSIKYETNEENEIIFNGINYSIAGAGTYFPTIIFSLKEDKILNGSNEKIETYRMFYLISETETYLEDIGKEIFFTNSSKPYFIKVGFEWQNSKKIYNVEQVPLNQLSTEILEVITSNNTWMKIKR</sequence>
<comment type="caution">
    <text evidence="1">The sequence shown here is derived from an EMBL/GenBank/DDBJ whole genome shotgun (WGS) entry which is preliminary data.</text>
</comment>
<reference evidence="2" key="1">
    <citation type="submission" date="2014-10" db="EMBL/GenBank/DDBJ databases">
        <title>Genome sequencing of Vitellibacter sp. D-24.</title>
        <authorList>
            <person name="Thevarajoo S."/>
            <person name="Selvaratnam C."/>
            <person name="Goh K.M."/>
            <person name="Chong C.S."/>
        </authorList>
    </citation>
    <scope>NUCLEOTIDE SEQUENCE [LARGE SCALE GENOMIC DNA]</scope>
    <source>
        <strain evidence="2">D-24</strain>
    </source>
</reference>
<dbReference type="OrthoDB" id="1431774at2"/>
<name>A0A137RMH5_9FLAO</name>
<dbReference type="AlphaFoldDB" id="A0A137RMH5"/>
<organism evidence="1 2">
    <name type="scientific">Aequorivita aquimaris</name>
    <dbReference type="NCBI Taxonomy" id="1548749"/>
    <lineage>
        <taxon>Bacteria</taxon>
        <taxon>Pseudomonadati</taxon>
        <taxon>Bacteroidota</taxon>
        <taxon>Flavobacteriia</taxon>
        <taxon>Flavobacteriales</taxon>
        <taxon>Flavobacteriaceae</taxon>
        <taxon>Aequorivita</taxon>
    </lineage>
</organism>
<dbReference type="RefSeq" id="WP_131807685.1">
    <property type="nucleotide sequence ID" value="NZ_JRWG01000001.1"/>
</dbReference>
<gene>
    <name evidence="1" type="ORF">LS48_02760</name>
</gene>
<protein>
    <submittedName>
        <fullName evidence="1">Uncharacterized protein</fullName>
    </submittedName>
</protein>
<dbReference type="Proteomes" id="UP000070138">
    <property type="component" value="Unassembled WGS sequence"/>
</dbReference>